<evidence type="ECO:0000313" key="3">
    <source>
        <dbReference type="Proteomes" id="UP001501183"/>
    </source>
</evidence>
<sequence length="166" mass="17731">MTLVHGFPAVIDDNAHTLILGSMPGVPSLVAGKYYANPRNSFWPIMGELFGAGPDQPYAMRVRTLQDNGVALWDVFKVCRRRGSADAAIEAGSEVANDFAGLYARHSRIDRVFFNGAKAEMAYRRSVVSAGVHPSGVTLARLPSTSPANAATSVPSKVTAWRALVG</sequence>
<dbReference type="Gene3D" id="3.40.470.10">
    <property type="entry name" value="Uracil-DNA glycosylase-like domain"/>
    <property type="match status" value="1"/>
</dbReference>
<evidence type="ECO:0000313" key="2">
    <source>
        <dbReference type="EMBL" id="GAA4477120.1"/>
    </source>
</evidence>
<dbReference type="InterPro" id="IPR036895">
    <property type="entry name" value="Uracil-DNA_glycosylase-like_sf"/>
</dbReference>
<protein>
    <submittedName>
        <fullName evidence="2">DNA-deoxyinosine glycosylase</fullName>
    </submittedName>
</protein>
<dbReference type="SMART" id="SM00986">
    <property type="entry name" value="UDG"/>
    <property type="match status" value="1"/>
</dbReference>
<gene>
    <name evidence="2" type="ORF">GCM10023094_18650</name>
</gene>
<dbReference type="EMBL" id="BAABFB010000029">
    <property type="protein sequence ID" value="GAA4477120.1"/>
    <property type="molecule type" value="Genomic_DNA"/>
</dbReference>
<organism evidence="2 3">
    <name type="scientific">Rhodococcus olei</name>
    <dbReference type="NCBI Taxonomy" id="2161675"/>
    <lineage>
        <taxon>Bacteria</taxon>
        <taxon>Bacillati</taxon>
        <taxon>Actinomycetota</taxon>
        <taxon>Actinomycetes</taxon>
        <taxon>Mycobacteriales</taxon>
        <taxon>Nocardiaceae</taxon>
        <taxon>Rhodococcus</taxon>
    </lineage>
</organism>
<name>A0ABP8P0C4_9NOCA</name>
<dbReference type="InterPro" id="IPR005122">
    <property type="entry name" value="Uracil-DNA_glycosylase-like"/>
</dbReference>
<dbReference type="CDD" id="cd10032">
    <property type="entry name" value="UDG-F6_HDG"/>
    <property type="match status" value="1"/>
</dbReference>
<reference evidence="3" key="1">
    <citation type="journal article" date="2019" name="Int. J. Syst. Evol. Microbiol.">
        <title>The Global Catalogue of Microorganisms (GCM) 10K type strain sequencing project: providing services to taxonomists for standard genome sequencing and annotation.</title>
        <authorList>
            <consortium name="The Broad Institute Genomics Platform"/>
            <consortium name="The Broad Institute Genome Sequencing Center for Infectious Disease"/>
            <person name="Wu L."/>
            <person name="Ma J."/>
        </authorList>
    </citation>
    <scope>NUCLEOTIDE SEQUENCE [LARGE SCALE GENOMIC DNA]</scope>
    <source>
        <strain evidence="3">JCM 32206</strain>
    </source>
</reference>
<dbReference type="Proteomes" id="UP001501183">
    <property type="component" value="Unassembled WGS sequence"/>
</dbReference>
<dbReference type="Pfam" id="PF03167">
    <property type="entry name" value="UDG"/>
    <property type="match status" value="1"/>
</dbReference>
<dbReference type="SMART" id="SM00987">
    <property type="entry name" value="UreE_C"/>
    <property type="match status" value="1"/>
</dbReference>
<dbReference type="InterPro" id="IPR026353">
    <property type="entry name" value="Hypoxan-DNA_Glyclase"/>
</dbReference>
<keyword evidence="3" id="KW-1185">Reference proteome</keyword>
<evidence type="ECO:0000259" key="1">
    <source>
        <dbReference type="SMART" id="SM00986"/>
    </source>
</evidence>
<accession>A0ABP8P0C4</accession>
<dbReference type="SUPFAM" id="SSF52141">
    <property type="entry name" value="Uracil-DNA glycosylase-like"/>
    <property type="match status" value="1"/>
</dbReference>
<feature type="domain" description="Uracil-DNA glycosylase-like" evidence="1">
    <location>
        <begin position="8"/>
        <end position="165"/>
    </location>
</feature>
<proteinExistence type="predicted"/>
<comment type="caution">
    <text evidence="2">The sequence shown here is derived from an EMBL/GenBank/DDBJ whole genome shotgun (WGS) entry which is preliminary data.</text>
</comment>
<dbReference type="NCBIfam" id="TIGR04274">
    <property type="entry name" value="hypoxanDNAglyco"/>
    <property type="match status" value="1"/>
</dbReference>